<dbReference type="EMBL" id="VOSM01000011">
    <property type="protein sequence ID" value="TXD34970.1"/>
    <property type="molecule type" value="Genomic_DNA"/>
</dbReference>
<dbReference type="AlphaFoldDB" id="A0A5C6WZR1"/>
<evidence type="ECO:0000313" key="1">
    <source>
        <dbReference type="EMBL" id="TXD34970.1"/>
    </source>
</evidence>
<reference evidence="1 2" key="1">
    <citation type="submission" date="2019-08" db="EMBL/GenBank/DDBJ databases">
        <title>Bradymonadales sp. TMQ4.</title>
        <authorList>
            <person name="Liang Q."/>
        </authorList>
    </citation>
    <scope>NUCLEOTIDE SEQUENCE [LARGE SCALE GENOMIC DNA]</scope>
    <source>
        <strain evidence="1 2">TMQ4</strain>
    </source>
</reference>
<organism evidence="1 2">
    <name type="scientific">Lujinxingia vulgaris</name>
    <dbReference type="NCBI Taxonomy" id="2600176"/>
    <lineage>
        <taxon>Bacteria</taxon>
        <taxon>Deltaproteobacteria</taxon>
        <taxon>Bradymonadales</taxon>
        <taxon>Lujinxingiaceae</taxon>
        <taxon>Lujinxingia</taxon>
    </lineage>
</organism>
<name>A0A5C6WZR1_9DELT</name>
<sequence>MSKNLLNVARRYQSRLNADPPTTENDWENSYRELLRVWERVDDPLELRELLDAKLWCDLPMWLMSRTFTRVIRHEGRTPELLENYGAFLAMYCGLAQDVPHLLHREAEARRRCRNDEAEAIFRSLPDFRWGDLAMVHDEAPDVFGPGRVAMVYAEIFRAENIPEAADYGVDIGEWICEVIHHPFDLFRLDGRFVFVPARWLKFGPEWVDVFNS</sequence>
<protein>
    <submittedName>
        <fullName evidence="1">Uncharacterized protein</fullName>
    </submittedName>
</protein>
<proteinExistence type="predicted"/>
<gene>
    <name evidence="1" type="ORF">FRC98_17780</name>
</gene>
<comment type="caution">
    <text evidence="1">The sequence shown here is derived from an EMBL/GenBank/DDBJ whole genome shotgun (WGS) entry which is preliminary data.</text>
</comment>
<dbReference type="Proteomes" id="UP000321412">
    <property type="component" value="Unassembled WGS sequence"/>
</dbReference>
<keyword evidence="2" id="KW-1185">Reference proteome</keyword>
<evidence type="ECO:0000313" key="2">
    <source>
        <dbReference type="Proteomes" id="UP000321412"/>
    </source>
</evidence>
<accession>A0A5C6WZR1</accession>
<dbReference type="RefSeq" id="WP_146982774.1">
    <property type="nucleotide sequence ID" value="NZ_VOSM01000011.1"/>
</dbReference>
<dbReference type="OrthoDB" id="9897462at2"/>